<dbReference type="Gene3D" id="2.60.120.260">
    <property type="entry name" value="Galactose-binding domain-like"/>
    <property type="match status" value="1"/>
</dbReference>
<gene>
    <name evidence="1" type="ORF">NCTC12420_04027</name>
</gene>
<evidence type="ECO:0000313" key="2">
    <source>
        <dbReference type="Proteomes" id="UP000254220"/>
    </source>
</evidence>
<protein>
    <submittedName>
        <fullName evidence="1">Uncharacterized protein</fullName>
    </submittedName>
</protein>
<dbReference type="AlphaFoldDB" id="A0A379XUJ5"/>
<reference evidence="1 2" key="1">
    <citation type="submission" date="2018-06" db="EMBL/GenBank/DDBJ databases">
        <authorList>
            <consortium name="Pathogen Informatics"/>
            <person name="Doyle S."/>
        </authorList>
    </citation>
    <scope>NUCLEOTIDE SEQUENCE [LARGE SCALE GENOMIC DNA]</scope>
    <source>
        <strain evidence="1 2">NCTC12420</strain>
    </source>
</reference>
<accession>A0A379XUJ5</accession>
<dbReference type="EMBL" id="UGYB01000001">
    <property type="protein sequence ID" value="SUI04186.1"/>
    <property type="molecule type" value="Genomic_DNA"/>
</dbReference>
<organism evidence="1 2">
    <name type="scientific">Salmonella enterica subsp. indica</name>
    <dbReference type="NCBI Taxonomy" id="59207"/>
    <lineage>
        <taxon>Bacteria</taxon>
        <taxon>Pseudomonadati</taxon>
        <taxon>Pseudomonadota</taxon>
        <taxon>Gammaproteobacteria</taxon>
        <taxon>Enterobacterales</taxon>
        <taxon>Enterobacteriaceae</taxon>
        <taxon>Salmonella</taxon>
    </lineage>
</organism>
<sequence>MAEINNIIIDGSFEDGLTEQWQIGSLVKVEENDSNHFCRIDSANALSQTVTLETFMTYAISFSIMGNLIGKIIVQTTDRTTTFF</sequence>
<evidence type="ECO:0000313" key="1">
    <source>
        <dbReference type="EMBL" id="SUI04186.1"/>
    </source>
</evidence>
<name>A0A379XUJ5_SALER</name>
<proteinExistence type="predicted"/>
<dbReference type="Proteomes" id="UP000254220">
    <property type="component" value="Unassembled WGS sequence"/>
</dbReference>